<proteinExistence type="predicted"/>
<dbReference type="GeneID" id="23632097"/>
<evidence type="ECO:0000259" key="2">
    <source>
        <dbReference type="PROSITE" id="PS51750"/>
    </source>
</evidence>
<sequence length="354" mass="41716">MSLQKQVIPFQNEPVEVLYTYKTGPDGLQYYFFELTTIARLMNIEHPHSKIDSHHFIEDWTRPRNTTLVSEAGLYQLVFSCKSLSVRQGLARNWIFDVMIPSIKQHSEDHTAQFERLNINGLSVPSCVSNDILQSFKHIIETLERQMKQKDGQIERLIRSMDEQLMRRDEMLAYRERDIEMLREQLFSKDKQVKNALALMELKESQLCEVITIVQKKDMQLEQQFNVLRAVLNTRHVKIDSDKSDDEELPQNHDTVLMIVRENTTTFKGIAAKRRYVDQQKQKLRYHESMIVVHSKRPDPKRDWNAAMDMVKEMGIKDRCQILPNLKRIRFEQVKDADSFEKGLKKMFNVSDAV</sequence>
<reference evidence="3" key="1">
    <citation type="submission" date="2014-08" db="EMBL/GenBank/DDBJ databases">
        <authorList>
            <person name="Cuartas Otalora P.E."/>
            <person name="Barrera Cubillos G.P."/>
            <person name="Barreto Hernandez E."/>
            <person name="Belaich M.N."/>
            <person name="Ghiringhelli P.D."/>
            <person name="Villamizar Rivero L.F."/>
        </authorList>
    </citation>
    <scope>NUCLEOTIDE SEQUENCE</scope>
    <source>
        <strain evidence="3">VG008</strain>
    </source>
</reference>
<dbReference type="EMBL" id="MH170055">
    <property type="protein sequence ID" value="AXS01119.1"/>
    <property type="molecule type" value="Genomic_DNA"/>
</dbReference>
<dbReference type="RefSeq" id="YP_009121880.1">
    <property type="nucleotide sequence ID" value="NC_026511.1"/>
</dbReference>
<evidence type="ECO:0000313" key="4">
    <source>
        <dbReference type="EMBL" id="AXS01119.1"/>
    </source>
</evidence>
<protein>
    <submittedName>
        <fullName evidence="3 4">Bro</fullName>
    </submittedName>
</protein>
<feature type="domain" description="Bro-N" evidence="2">
    <location>
        <begin position="1"/>
        <end position="107"/>
    </location>
</feature>
<dbReference type="PROSITE" id="PS51750">
    <property type="entry name" value="BRO_N"/>
    <property type="match status" value="1"/>
</dbReference>
<evidence type="ECO:0000313" key="3">
    <source>
        <dbReference type="EMBL" id="AJK91756.1"/>
    </source>
</evidence>
<dbReference type="KEGG" id="vg:23632097"/>
<accession>A0A0C5AQ87</accession>
<dbReference type="EMBL" id="KM371112">
    <property type="protein sequence ID" value="AJK91756.1"/>
    <property type="molecule type" value="Genomic_DNA"/>
</dbReference>
<keyword evidence="1" id="KW-0175">Coiled coil</keyword>
<name>A0A0C5AQ87_9BBAC</name>
<dbReference type="OrthoDB" id="4948at10239"/>
<evidence type="ECO:0000313" key="5">
    <source>
        <dbReference type="Proteomes" id="UP000201335"/>
    </source>
</evidence>
<dbReference type="InterPro" id="IPR003497">
    <property type="entry name" value="BRO_N_domain"/>
</dbReference>
<organism evidence="3 5">
    <name type="scientific">Spodoptera frugiperda granulovirus</name>
    <dbReference type="NCBI Taxonomy" id="307454"/>
    <lineage>
        <taxon>Viruses</taxon>
        <taxon>Viruses incertae sedis</taxon>
        <taxon>Naldaviricetes</taxon>
        <taxon>Lefavirales</taxon>
        <taxon>Baculoviridae</taxon>
        <taxon>Betabaculovirus</taxon>
        <taxon>Betabaculovirus spofrugiperdae</taxon>
    </lineage>
</organism>
<evidence type="ECO:0000256" key="1">
    <source>
        <dbReference type="SAM" id="Coils"/>
    </source>
</evidence>
<keyword evidence="5" id="KW-1185">Reference proteome</keyword>
<reference evidence="4" key="3">
    <citation type="journal article" date="2018" name="PLoS ONE">
        <title>Genomic analysis of an Argentinean isolate of Spodoptera frugiperda granulovirus reveals that various baculoviruses code for Lef-7 proteins with three F-box domains.</title>
        <authorList>
            <person name="Ferrelli M.L."/>
            <person name="Pidre M.L."/>
            <person name="Ghiringhelli P.D."/>
            <person name="Torres S."/>
            <person name="Fabre M.L."/>
            <person name="Masson T."/>
            <person name="Cedola M.T."/>
            <person name="Sciocco-Cap A."/>
            <person name="Romanowski V."/>
        </authorList>
    </citation>
    <scope>NUCLEOTIDE SEQUENCE</scope>
    <source>
        <strain evidence="4">ARG</strain>
    </source>
</reference>
<dbReference type="Proteomes" id="UP000201335">
    <property type="component" value="Segment"/>
</dbReference>
<reference evidence="3 5" key="2">
    <citation type="journal article" date="2015" name="Viruses">
        <title>The complete sequence of the first Spodoptera frugiperda Betabaculovirus genome: a natural multiple recombinant virus.</title>
        <authorList>
            <person name="Cuartas P.E."/>
            <person name="Barrera G.P."/>
            <person name="Belaich M.N."/>
            <person name="Barreto E."/>
            <person name="Ghiringhelli P.D."/>
            <person name="Villamizar L.F."/>
        </authorList>
    </citation>
    <scope>NUCLEOTIDE SEQUENCE [LARGE SCALE GENOMIC DNA]</scope>
    <source>
        <strain evidence="3">VG008</strain>
    </source>
</reference>
<feature type="coiled-coil region" evidence="1">
    <location>
        <begin position="133"/>
        <end position="160"/>
    </location>
</feature>